<protein>
    <submittedName>
        <fullName evidence="1">Uncharacterized protein</fullName>
    </submittedName>
</protein>
<proteinExistence type="predicted"/>
<evidence type="ECO:0000313" key="1">
    <source>
        <dbReference type="EMBL" id="MCD7463946.1"/>
    </source>
</evidence>
<organism evidence="1 2">
    <name type="scientific">Datura stramonium</name>
    <name type="common">Jimsonweed</name>
    <name type="synonym">Common thornapple</name>
    <dbReference type="NCBI Taxonomy" id="4076"/>
    <lineage>
        <taxon>Eukaryota</taxon>
        <taxon>Viridiplantae</taxon>
        <taxon>Streptophyta</taxon>
        <taxon>Embryophyta</taxon>
        <taxon>Tracheophyta</taxon>
        <taxon>Spermatophyta</taxon>
        <taxon>Magnoliopsida</taxon>
        <taxon>eudicotyledons</taxon>
        <taxon>Gunneridae</taxon>
        <taxon>Pentapetalae</taxon>
        <taxon>asterids</taxon>
        <taxon>lamiids</taxon>
        <taxon>Solanales</taxon>
        <taxon>Solanaceae</taxon>
        <taxon>Solanoideae</taxon>
        <taxon>Datureae</taxon>
        <taxon>Datura</taxon>
    </lineage>
</organism>
<keyword evidence="2" id="KW-1185">Reference proteome</keyword>
<name>A0ABS8SY18_DATST</name>
<dbReference type="Proteomes" id="UP000823775">
    <property type="component" value="Unassembled WGS sequence"/>
</dbReference>
<comment type="caution">
    <text evidence="1">The sequence shown here is derived from an EMBL/GenBank/DDBJ whole genome shotgun (WGS) entry which is preliminary data.</text>
</comment>
<dbReference type="EMBL" id="JACEIK010000927">
    <property type="protein sequence ID" value="MCD7463946.1"/>
    <property type="molecule type" value="Genomic_DNA"/>
</dbReference>
<sequence length="128" mass="14766">MEEELVRACRNSDEVWSEKGRTKREIGSGFCWRWEGERKWVVSAGGDHAGLWLLVSTVVLEVHRRWVAGRGGWQPELAGKKEIGKRVRERLEEVENRGVPLLAHFTGEIRQQQCDADRRERDEGEGRG</sequence>
<evidence type="ECO:0000313" key="2">
    <source>
        <dbReference type="Proteomes" id="UP000823775"/>
    </source>
</evidence>
<accession>A0ABS8SY18</accession>
<reference evidence="1 2" key="1">
    <citation type="journal article" date="2021" name="BMC Genomics">
        <title>Datura genome reveals duplications of psychoactive alkaloid biosynthetic genes and high mutation rate following tissue culture.</title>
        <authorList>
            <person name="Rajewski A."/>
            <person name="Carter-House D."/>
            <person name="Stajich J."/>
            <person name="Litt A."/>
        </authorList>
    </citation>
    <scope>NUCLEOTIDE SEQUENCE [LARGE SCALE GENOMIC DNA]</scope>
    <source>
        <strain evidence="1">AR-01</strain>
    </source>
</reference>
<gene>
    <name evidence="1" type="ORF">HAX54_051748</name>
</gene>